<evidence type="ECO:0000313" key="1">
    <source>
        <dbReference type="EMBL" id="GJS88982.1"/>
    </source>
</evidence>
<protein>
    <submittedName>
        <fullName evidence="1">Uncharacterized protein</fullName>
    </submittedName>
</protein>
<dbReference type="Proteomes" id="UP001151760">
    <property type="component" value="Unassembled WGS sequence"/>
</dbReference>
<reference evidence="1" key="2">
    <citation type="submission" date="2022-01" db="EMBL/GenBank/DDBJ databases">
        <authorList>
            <person name="Yamashiro T."/>
            <person name="Shiraishi A."/>
            <person name="Satake H."/>
            <person name="Nakayama K."/>
        </authorList>
    </citation>
    <scope>NUCLEOTIDE SEQUENCE</scope>
</reference>
<dbReference type="EMBL" id="BQNB010011315">
    <property type="protein sequence ID" value="GJS88982.1"/>
    <property type="molecule type" value="Genomic_DNA"/>
</dbReference>
<accession>A0ABQ4ZGL9</accession>
<keyword evidence="2" id="KW-1185">Reference proteome</keyword>
<proteinExistence type="predicted"/>
<name>A0ABQ4ZGL9_9ASTR</name>
<evidence type="ECO:0000313" key="2">
    <source>
        <dbReference type="Proteomes" id="UP001151760"/>
    </source>
</evidence>
<organism evidence="1 2">
    <name type="scientific">Tanacetum coccineum</name>
    <dbReference type="NCBI Taxonomy" id="301880"/>
    <lineage>
        <taxon>Eukaryota</taxon>
        <taxon>Viridiplantae</taxon>
        <taxon>Streptophyta</taxon>
        <taxon>Embryophyta</taxon>
        <taxon>Tracheophyta</taxon>
        <taxon>Spermatophyta</taxon>
        <taxon>Magnoliopsida</taxon>
        <taxon>eudicotyledons</taxon>
        <taxon>Gunneridae</taxon>
        <taxon>Pentapetalae</taxon>
        <taxon>asterids</taxon>
        <taxon>campanulids</taxon>
        <taxon>Asterales</taxon>
        <taxon>Asteraceae</taxon>
        <taxon>Asteroideae</taxon>
        <taxon>Anthemideae</taxon>
        <taxon>Anthemidinae</taxon>
        <taxon>Tanacetum</taxon>
    </lineage>
</organism>
<reference evidence="1" key="1">
    <citation type="journal article" date="2022" name="Int. J. Mol. Sci.">
        <title>Draft Genome of Tanacetum Coccineum: Genomic Comparison of Closely Related Tanacetum-Family Plants.</title>
        <authorList>
            <person name="Yamashiro T."/>
            <person name="Shiraishi A."/>
            <person name="Nakayama K."/>
            <person name="Satake H."/>
        </authorList>
    </citation>
    <scope>NUCLEOTIDE SEQUENCE</scope>
</reference>
<sequence length="132" mass="14887">MSNPSTESSDASPVKMEAPKELPNGKEIVDIAAQIPSANTILLGMFKLDLKPLAPRLLQNREAYIDYLKYTQEQADILREIVEQAKAKQPLDNELDFACIYLLAWMGWNADIEGRGLGELCTYDKMFSFKET</sequence>
<comment type="caution">
    <text evidence="1">The sequence shown here is derived from an EMBL/GenBank/DDBJ whole genome shotgun (WGS) entry which is preliminary data.</text>
</comment>
<gene>
    <name evidence="1" type="ORF">Tco_0771618</name>
</gene>